<keyword evidence="7" id="KW-1133">Transmembrane helix</keyword>
<organism evidence="17 18">
    <name type="scientific">Didymella glomerata</name>
    <dbReference type="NCBI Taxonomy" id="749621"/>
    <lineage>
        <taxon>Eukaryota</taxon>
        <taxon>Fungi</taxon>
        <taxon>Dikarya</taxon>
        <taxon>Ascomycota</taxon>
        <taxon>Pezizomycotina</taxon>
        <taxon>Dothideomycetes</taxon>
        <taxon>Pleosporomycetidae</taxon>
        <taxon>Pleosporales</taxon>
        <taxon>Pleosporineae</taxon>
        <taxon>Didymellaceae</taxon>
        <taxon>Didymella</taxon>
    </lineage>
</organism>
<feature type="region of interest" description="Disordered" evidence="14">
    <location>
        <begin position="1"/>
        <end position="30"/>
    </location>
</feature>
<keyword evidence="11" id="KW-0143">Chaperone</keyword>
<dbReference type="Proteomes" id="UP001140562">
    <property type="component" value="Unassembled WGS sequence"/>
</dbReference>
<comment type="function">
    <text evidence="12">Binds specifically to cytosolic chaperonin (c-CPN) and transfers target proteins to it. Binds to nascent polypeptide chain and promotes folding in an environment in which there are many competing pathways for nonnative proteins.</text>
</comment>
<dbReference type="AlphaFoldDB" id="A0A9W8X4Z7"/>
<dbReference type="Pfam" id="PF08172">
    <property type="entry name" value="CASP_C"/>
    <property type="match status" value="1"/>
</dbReference>
<feature type="coiled-coil region" evidence="13">
    <location>
        <begin position="547"/>
        <end position="574"/>
    </location>
</feature>
<evidence type="ECO:0000256" key="10">
    <source>
        <dbReference type="ARBA" id="ARBA00023136"/>
    </source>
</evidence>
<dbReference type="GO" id="GO:0006891">
    <property type="term" value="P:intra-Golgi vesicle-mediated transport"/>
    <property type="evidence" value="ECO:0007669"/>
    <property type="project" value="InterPro"/>
</dbReference>
<evidence type="ECO:0000313" key="18">
    <source>
        <dbReference type="Proteomes" id="UP001140562"/>
    </source>
</evidence>
<comment type="caution">
    <text evidence="17">The sequence shown here is derived from an EMBL/GenBank/DDBJ whole genome shotgun (WGS) entry which is preliminary data.</text>
</comment>
<keyword evidence="5" id="KW-0813">Transport</keyword>
<dbReference type="InterPro" id="IPR002777">
    <property type="entry name" value="PFD_beta-like"/>
</dbReference>
<feature type="region of interest" description="Disordered" evidence="14">
    <location>
        <begin position="495"/>
        <end position="517"/>
    </location>
</feature>
<evidence type="ECO:0000259" key="16">
    <source>
        <dbReference type="Pfam" id="PF25398"/>
    </source>
</evidence>
<feature type="region of interest" description="Disordered" evidence="14">
    <location>
        <begin position="597"/>
        <end position="617"/>
    </location>
</feature>
<keyword evidence="9 13" id="KW-0175">Coiled coil</keyword>
<dbReference type="CDD" id="cd23165">
    <property type="entry name" value="Prefoldin_4"/>
    <property type="match status" value="1"/>
</dbReference>
<evidence type="ECO:0000256" key="8">
    <source>
        <dbReference type="ARBA" id="ARBA00023034"/>
    </source>
</evidence>
<evidence type="ECO:0000256" key="1">
    <source>
        <dbReference type="ARBA" id="ARBA00004409"/>
    </source>
</evidence>
<dbReference type="InterPro" id="IPR057476">
    <property type="entry name" value="Cux_N"/>
</dbReference>
<gene>
    <name evidence="17" type="ORF">N0V87_002932</name>
</gene>
<dbReference type="PANTHER" id="PTHR14043:SF2">
    <property type="entry name" value="HOMEOBOX PROTEIN CUT"/>
    <property type="match status" value="1"/>
</dbReference>
<evidence type="ECO:0000259" key="15">
    <source>
        <dbReference type="Pfam" id="PF08172"/>
    </source>
</evidence>
<evidence type="ECO:0000256" key="3">
    <source>
        <dbReference type="ARBA" id="ARBA00008045"/>
    </source>
</evidence>
<feature type="domain" description="Cux N-terminal" evidence="16">
    <location>
        <begin position="28"/>
        <end position="140"/>
    </location>
</feature>
<evidence type="ECO:0000313" key="17">
    <source>
        <dbReference type="EMBL" id="KAJ4339993.1"/>
    </source>
</evidence>
<dbReference type="InterPro" id="IPR012955">
    <property type="entry name" value="CASP_C"/>
</dbReference>
<feature type="region of interest" description="Disordered" evidence="14">
    <location>
        <begin position="167"/>
        <end position="188"/>
    </location>
</feature>
<dbReference type="Pfam" id="PF01920">
    <property type="entry name" value="Prefoldin_2"/>
    <property type="match status" value="1"/>
</dbReference>
<evidence type="ECO:0000256" key="11">
    <source>
        <dbReference type="ARBA" id="ARBA00023186"/>
    </source>
</evidence>
<dbReference type="Pfam" id="PF25398">
    <property type="entry name" value="CUX1_N"/>
    <property type="match status" value="1"/>
</dbReference>
<feature type="domain" description="CASP C-terminal" evidence="15">
    <location>
        <begin position="440"/>
        <end position="697"/>
    </location>
</feature>
<dbReference type="InterPro" id="IPR009053">
    <property type="entry name" value="Prefoldin"/>
</dbReference>
<dbReference type="PANTHER" id="PTHR14043">
    <property type="entry name" value="CCAAT DISPLACEMENT PROTEIN-RELATED"/>
    <property type="match status" value="1"/>
</dbReference>
<feature type="compositionally biased region" description="Polar residues" evidence="14">
    <location>
        <begin position="506"/>
        <end position="517"/>
    </location>
</feature>
<comment type="similarity">
    <text evidence="3">Belongs to the prefoldin subunit beta family.</text>
</comment>
<dbReference type="OrthoDB" id="10257567at2759"/>
<evidence type="ECO:0000256" key="14">
    <source>
        <dbReference type="SAM" id="MobiDB-lite"/>
    </source>
</evidence>
<reference evidence="17" key="1">
    <citation type="submission" date="2022-10" db="EMBL/GenBank/DDBJ databases">
        <title>Tapping the CABI collections for fungal endophytes: first genome assemblies for Collariella, Neodidymelliopsis, Ascochyta clinopodiicola, Didymella pomorum, Didymosphaeria variabile, Neocosmospora piperis and Neocucurbitaria cava.</title>
        <authorList>
            <person name="Hill R."/>
        </authorList>
    </citation>
    <scope>NUCLEOTIDE SEQUENCE</scope>
    <source>
        <strain evidence="17">IMI 360193</strain>
    </source>
</reference>
<feature type="compositionally biased region" description="Basic and acidic residues" evidence="14">
    <location>
        <begin position="170"/>
        <end position="188"/>
    </location>
</feature>
<dbReference type="FunFam" id="1.10.287.370:FF:000005">
    <property type="entry name" value="Prefoldin subunit 4"/>
    <property type="match status" value="1"/>
</dbReference>
<evidence type="ECO:0000256" key="13">
    <source>
        <dbReference type="SAM" id="Coils"/>
    </source>
</evidence>
<dbReference type="EMBL" id="JAPEUV010000019">
    <property type="protein sequence ID" value="KAJ4339993.1"/>
    <property type="molecule type" value="Genomic_DNA"/>
</dbReference>
<dbReference type="Gene3D" id="1.10.287.370">
    <property type="match status" value="1"/>
</dbReference>
<keyword evidence="8" id="KW-0333">Golgi apparatus</keyword>
<evidence type="ECO:0000256" key="6">
    <source>
        <dbReference type="ARBA" id="ARBA00022692"/>
    </source>
</evidence>
<keyword evidence="18" id="KW-1185">Reference proteome</keyword>
<feature type="compositionally biased region" description="Basic and acidic residues" evidence="14">
    <location>
        <begin position="7"/>
        <end position="17"/>
    </location>
</feature>
<comment type="subcellular location">
    <subcellularLocation>
        <location evidence="1">Golgi apparatus membrane</location>
        <topology evidence="1">Single-pass type IV membrane protein</topology>
    </subcellularLocation>
</comment>
<evidence type="ECO:0000256" key="5">
    <source>
        <dbReference type="ARBA" id="ARBA00022448"/>
    </source>
</evidence>
<keyword evidence="6" id="KW-0812">Transmembrane</keyword>
<feature type="coiled-coil region" evidence="13">
    <location>
        <begin position="424"/>
        <end position="472"/>
    </location>
</feature>
<accession>A0A9W8X4Z7</accession>
<evidence type="ECO:0000256" key="4">
    <source>
        <dbReference type="ARBA" id="ARBA00018691"/>
    </source>
</evidence>
<protein>
    <recommendedName>
        <fullName evidence="4">Protein CASP</fullName>
    </recommendedName>
</protein>
<dbReference type="GO" id="GO:0051082">
    <property type="term" value="F:unfolded protein binding"/>
    <property type="evidence" value="ECO:0007669"/>
    <property type="project" value="InterPro"/>
</dbReference>
<evidence type="ECO:0000256" key="9">
    <source>
        <dbReference type="ARBA" id="ARBA00023054"/>
    </source>
</evidence>
<name>A0A9W8X4Z7_9PLEO</name>
<keyword evidence="10" id="KW-0472">Membrane</keyword>
<proteinExistence type="inferred from homology"/>
<feature type="coiled-coil region" evidence="13">
    <location>
        <begin position="759"/>
        <end position="846"/>
    </location>
</feature>
<feature type="coiled-coil region" evidence="13">
    <location>
        <begin position="332"/>
        <end position="366"/>
    </location>
</feature>
<dbReference type="GO" id="GO:0016272">
    <property type="term" value="C:prefoldin complex"/>
    <property type="evidence" value="ECO:0007669"/>
    <property type="project" value="InterPro"/>
</dbReference>
<dbReference type="GO" id="GO:0006457">
    <property type="term" value="P:protein folding"/>
    <property type="evidence" value="ECO:0007669"/>
    <property type="project" value="InterPro"/>
</dbReference>
<evidence type="ECO:0000256" key="7">
    <source>
        <dbReference type="ARBA" id="ARBA00022989"/>
    </source>
</evidence>
<feature type="coiled-coil region" evidence="13">
    <location>
        <begin position="267"/>
        <end position="294"/>
    </location>
</feature>
<sequence>MEGGLDVEAHAAQEEQPKQAGGEAETDEGNKFQKAIGAWRNIDLTSLIPQLDTVASDLVAHQRDTLTQRKELAQKTKDFRKLDDESKLTDIKALLKSYQGFIDLISNQSKTVQASFFQLYSPLSEAPDPYPLLEASVDSLVTAEEVVPKLTAENERLQKTVATLTSQLEESEKKLEEERTARKTVEDSRDSKIKEIEASWSAVLDEKKDNWESKEKSLEEKVESQDRLLKELKANYEVSQRLGNGEEATGESSGATAAELEIVSSELERTSHRLAEVAARNEQLRLELAQTASAQAQHVAVEDDPAFLRLQSENSSILRKLENARFEKDSERTRLETGSRNLEREIKSLKSEKEALREKVQKWSDYDNVKQELEVLKSIEFATGDDDDEATELALSQNGTAGKSKGETLEQLLLARNKKISNELTVLRVSHNDLQSRLEALQEELSQTNMELEKARALNETLEADLENVQQEASNTFDPSGRSVAGTYVSRYPQSSFAGTRRGRATSPTSSIISGFDNSSQNTLASLRAGEQVGGGSGILPMVTAQRDRFKKRNSELEAELQKSHTTISSLRSEIGSLQKDNLDLYEKTRYVSSYNAHSRGPATSASSYGANPNPSTVQIGDNATDRYRSAYESNLSPFAAFRGRESARAMKRMHLFERIVLRVTKFVLATRTSRNLFAAYLLGMHFMVFWMLFSTAGAHTGATVGAAAGSAAGPVDVGPGDLWHKDTLTKEEEASAGSEDMEVRREDQEKINKFSSLHQKETNLEEELRAKIKEKEDLEEISTELELVDEEEKVPYKVGDCFVSLPQPQVLELLESSTQTIDEEVEALKSKLETIQEEMGELKKDLYGRFGRSINLET</sequence>
<comment type="similarity">
    <text evidence="2">Belongs to the CASP family.</text>
</comment>
<dbReference type="GO" id="GO:0000139">
    <property type="term" value="C:Golgi membrane"/>
    <property type="evidence" value="ECO:0007669"/>
    <property type="project" value="UniProtKB-SubCell"/>
</dbReference>
<evidence type="ECO:0000256" key="12">
    <source>
        <dbReference type="ARBA" id="ARBA00024667"/>
    </source>
</evidence>
<dbReference type="SUPFAM" id="SSF46579">
    <property type="entry name" value="Prefoldin"/>
    <property type="match status" value="1"/>
</dbReference>
<evidence type="ECO:0000256" key="2">
    <source>
        <dbReference type="ARBA" id="ARBA00006415"/>
    </source>
</evidence>